<dbReference type="GO" id="GO:0051287">
    <property type="term" value="F:NAD binding"/>
    <property type="evidence" value="ECO:0007669"/>
    <property type="project" value="UniProtKB-UniRule"/>
</dbReference>
<evidence type="ECO:0000313" key="14">
    <source>
        <dbReference type="EMBL" id="ACX96746.1"/>
    </source>
</evidence>
<feature type="binding site" evidence="11">
    <location>
        <position position="190"/>
    </location>
    <ligand>
        <name>NADP(+)</name>
        <dbReference type="ChEBI" id="CHEBI:58349"/>
    </ligand>
</feature>
<keyword evidence="9 12" id="KW-0275">Fatty acid biosynthesis</keyword>
<organism evidence="14 15">
    <name type="scientific">Halothiobacillus neapolitanus (strain ATCC 23641 / DSM 15147 / CIP 104769 / NCIMB 8539 / c2)</name>
    <name type="common">Thiobacillus neapolitanus</name>
    <dbReference type="NCBI Taxonomy" id="555778"/>
    <lineage>
        <taxon>Bacteria</taxon>
        <taxon>Pseudomonadati</taxon>
        <taxon>Pseudomonadota</taxon>
        <taxon>Gammaproteobacteria</taxon>
        <taxon>Chromatiales</taxon>
        <taxon>Halothiobacillaceae</taxon>
        <taxon>Halothiobacillus</taxon>
    </lineage>
</organism>
<dbReference type="OrthoDB" id="9804774at2"/>
<keyword evidence="8 12" id="KW-0443">Lipid metabolism</keyword>
<dbReference type="SMART" id="SM00822">
    <property type="entry name" value="PKS_KR"/>
    <property type="match status" value="1"/>
</dbReference>
<evidence type="ECO:0000256" key="7">
    <source>
        <dbReference type="ARBA" id="ARBA00023002"/>
    </source>
</evidence>
<keyword evidence="15" id="KW-1185">Reference proteome</keyword>
<feature type="domain" description="Ketoreductase" evidence="13">
    <location>
        <begin position="11"/>
        <end position="193"/>
    </location>
</feature>
<feature type="binding site" evidence="11">
    <location>
        <begin position="157"/>
        <end position="161"/>
    </location>
    <ligand>
        <name>NADP(+)</name>
        <dbReference type="ChEBI" id="CHEBI:58349"/>
    </ligand>
</feature>
<comment type="function">
    <text evidence="1 12">Catalyzes the NADPH-dependent reduction of beta-ketoacyl-ACP substrates to beta-hydroxyacyl-ACP products, the first reductive step in the elongation cycle of fatty acid biosynthesis.</text>
</comment>
<dbReference type="EC" id="1.1.1.100" evidence="12"/>
<evidence type="ECO:0000256" key="2">
    <source>
        <dbReference type="ARBA" id="ARBA00005194"/>
    </source>
</evidence>
<protein>
    <recommendedName>
        <fullName evidence="12">3-oxoacyl-[acyl-carrier-protein] reductase</fullName>
        <ecNumber evidence="12">1.1.1.100</ecNumber>
    </recommendedName>
</protein>
<dbReference type="HOGENOM" id="CLU_010194_1_3_6"/>
<keyword evidence="7 12" id="KW-0560">Oxidoreductase</keyword>
<dbReference type="InterPro" id="IPR002347">
    <property type="entry name" value="SDR_fam"/>
</dbReference>
<dbReference type="UniPathway" id="UPA00094"/>
<dbReference type="InterPro" id="IPR057326">
    <property type="entry name" value="KR_dom"/>
</dbReference>
<evidence type="ECO:0000256" key="10">
    <source>
        <dbReference type="PIRSR" id="PIRSR611284-1"/>
    </source>
</evidence>
<dbReference type="NCBIfam" id="NF009464">
    <property type="entry name" value="PRK12824.1"/>
    <property type="match status" value="1"/>
</dbReference>
<keyword evidence="4 12" id="KW-0444">Lipid biosynthesis</keyword>
<dbReference type="PRINTS" id="PR00080">
    <property type="entry name" value="SDRFAMILY"/>
</dbReference>
<evidence type="ECO:0000256" key="5">
    <source>
        <dbReference type="ARBA" id="ARBA00022832"/>
    </source>
</evidence>
<evidence type="ECO:0000256" key="11">
    <source>
        <dbReference type="PIRSR" id="PIRSR611284-2"/>
    </source>
</evidence>
<comment type="pathway">
    <text evidence="2 12">Lipid metabolism; fatty acid biosynthesis.</text>
</comment>
<dbReference type="InterPro" id="IPR020904">
    <property type="entry name" value="Sc_DH/Rdtase_CS"/>
</dbReference>
<keyword evidence="5 12" id="KW-0276">Fatty acid metabolism</keyword>
<name>D0L223_HALNC</name>
<feature type="binding site" evidence="11">
    <location>
        <position position="42"/>
    </location>
    <ligand>
        <name>NADP(+)</name>
        <dbReference type="ChEBI" id="CHEBI:58349"/>
    </ligand>
</feature>
<dbReference type="NCBIfam" id="NF009466">
    <property type="entry name" value="PRK12826.1-2"/>
    <property type="match status" value="1"/>
</dbReference>
<evidence type="ECO:0000256" key="6">
    <source>
        <dbReference type="ARBA" id="ARBA00022857"/>
    </source>
</evidence>
<dbReference type="Gene3D" id="3.40.50.720">
    <property type="entry name" value="NAD(P)-binding Rossmann-like Domain"/>
    <property type="match status" value="1"/>
</dbReference>
<dbReference type="EMBL" id="CP001801">
    <property type="protein sequence ID" value="ACX96746.1"/>
    <property type="molecule type" value="Genomic_DNA"/>
</dbReference>
<dbReference type="FunFam" id="3.40.50.720:FF:000037">
    <property type="entry name" value="3-oxoacyl-[acyl-carrier-protein] reductase FabG"/>
    <property type="match status" value="1"/>
</dbReference>
<dbReference type="NCBIfam" id="NF004197">
    <property type="entry name" value="PRK05653.1-1"/>
    <property type="match status" value="1"/>
</dbReference>
<comment type="catalytic activity">
    <reaction evidence="12">
        <text>a (3R)-hydroxyacyl-[ACP] + NADP(+) = a 3-oxoacyl-[ACP] + NADPH + H(+)</text>
        <dbReference type="Rhea" id="RHEA:17397"/>
        <dbReference type="Rhea" id="RHEA-COMP:9916"/>
        <dbReference type="Rhea" id="RHEA-COMP:9945"/>
        <dbReference type="ChEBI" id="CHEBI:15378"/>
        <dbReference type="ChEBI" id="CHEBI:57783"/>
        <dbReference type="ChEBI" id="CHEBI:58349"/>
        <dbReference type="ChEBI" id="CHEBI:78776"/>
        <dbReference type="ChEBI" id="CHEBI:78827"/>
        <dbReference type="EC" id="1.1.1.100"/>
    </reaction>
</comment>
<dbReference type="InterPro" id="IPR050259">
    <property type="entry name" value="SDR"/>
</dbReference>
<dbReference type="InterPro" id="IPR036291">
    <property type="entry name" value="NAD(P)-bd_dom_sf"/>
</dbReference>
<dbReference type="CDD" id="cd05333">
    <property type="entry name" value="BKR_SDR_c"/>
    <property type="match status" value="1"/>
</dbReference>
<evidence type="ECO:0000256" key="4">
    <source>
        <dbReference type="ARBA" id="ARBA00022516"/>
    </source>
</evidence>
<keyword evidence="6 11" id="KW-0521">NADP</keyword>
<feature type="active site" description="Proton acceptor" evidence="10">
    <location>
        <position position="157"/>
    </location>
</feature>
<accession>D0L223</accession>
<feature type="binding site" evidence="11">
    <location>
        <position position="92"/>
    </location>
    <ligand>
        <name>NADP(+)</name>
        <dbReference type="ChEBI" id="CHEBI:58349"/>
    </ligand>
</feature>
<sequence>MSNETKGLNGKVALVTGASRGIGAAIAEQLAQSGAVVIGTATSDSGAAAINERLAPLGGAGMRLDVTDSAQIDAVLAEIESRFGAVAVLVNNAGITRDTLLLRMKDDDWSAIIDTNLTSVFRLSQKVLRGMTRARWGRIISIASVVGSMGNAGQTNYAAAKAGLMGFSKSLAREVGARNITVNVVAPGFIDTDMTRDLPEAHKTALLANVPLGRLGDPAEIAGCVRFLASDDAAYVTGHTLHVNGGMYMS</sequence>
<dbReference type="NCBIfam" id="TIGR01830">
    <property type="entry name" value="3oxo_ACP_reduc"/>
    <property type="match status" value="1"/>
</dbReference>
<evidence type="ECO:0000256" key="3">
    <source>
        <dbReference type="ARBA" id="ARBA00006484"/>
    </source>
</evidence>
<comment type="similarity">
    <text evidence="3 12">Belongs to the short-chain dehydrogenases/reductases (SDR) family.</text>
</comment>
<dbReference type="SUPFAM" id="SSF51735">
    <property type="entry name" value="NAD(P)-binding Rossmann-fold domains"/>
    <property type="match status" value="1"/>
</dbReference>
<dbReference type="RefSeq" id="WP_012824779.1">
    <property type="nucleotide sequence ID" value="NC_013422.1"/>
</dbReference>
<reference evidence="14 15" key="1">
    <citation type="submission" date="2009-10" db="EMBL/GenBank/DDBJ databases">
        <title>Complete sequence of Halothiobacillus neapolitanus c2.</title>
        <authorList>
            <consortium name="US DOE Joint Genome Institute"/>
            <person name="Lucas S."/>
            <person name="Copeland A."/>
            <person name="Lapidus A."/>
            <person name="Glavina del Rio T."/>
            <person name="Tice H."/>
            <person name="Bruce D."/>
            <person name="Goodwin L."/>
            <person name="Pitluck S."/>
            <person name="Davenport K."/>
            <person name="Brettin T."/>
            <person name="Detter J.C."/>
            <person name="Han C."/>
            <person name="Tapia R."/>
            <person name="Larimer F."/>
            <person name="Land M."/>
            <person name="Hauser L."/>
            <person name="Kyrpides N."/>
            <person name="Mikhailova N."/>
            <person name="Kerfeld C."/>
            <person name="Cannon G."/>
            <person name="Heinhort S."/>
        </authorList>
    </citation>
    <scope>NUCLEOTIDE SEQUENCE [LARGE SCALE GENOMIC DNA]</scope>
    <source>
        <strain evidence="15">ATCC 23641 / c2</strain>
    </source>
</reference>
<dbReference type="InterPro" id="IPR011284">
    <property type="entry name" value="3oxo_ACP_reduc"/>
</dbReference>
<dbReference type="AlphaFoldDB" id="D0L223"/>
<evidence type="ECO:0000256" key="9">
    <source>
        <dbReference type="ARBA" id="ARBA00023160"/>
    </source>
</evidence>
<evidence type="ECO:0000256" key="12">
    <source>
        <dbReference type="RuleBase" id="RU366074"/>
    </source>
</evidence>
<dbReference type="PANTHER" id="PTHR42879">
    <property type="entry name" value="3-OXOACYL-(ACYL-CARRIER-PROTEIN) REDUCTASE"/>
    <property type="match status" value="1"/>
</dbReference>
<dbReference type="GO" id="GO:0004316">
    <property type="term" value="F:3-oxoacyl-[acyl-carrier-protein] reductase (NADPH) activity"/>
    <property type="evidence" value="ECO:0007669"/>
    <property type="project" value="UniProtKB-UniRule"/>
</dbReference>
<dbReference type="STRING" id="555778.Hneap_1924"/>
<dbReference type="GO" id="GO:0030497">
    <property type="term" value="P:fatty acid elongation"/>
    <property type="evidence" value="ECO:0007669"/>
    <property type="project" value="UniProtKB-ARBA"/>
</dbReference>
<dbReference type="Proteomes" id="UP000009102">
    <property type="component" value="Chromosome"/>
</dbReference>
<dbReference type="PRINTS" id="PR00081">
    <property type="entry name" value="GDHRDH"/>
</dbReference>
<comment type="subunit">
    <text evidence="12">Homotetramer.</text>
</comment>
<feature type="binding site" evidence="11">
    <location>
        <begin position="17"/>
        <end position="20"/>
    </location>
    <ligand>
        <name>NADP(+)</name>
        <dbReference type="ChEBI" id="CHEBI:58349"/>
    </ligand>
</feature>
<dbReference type="eggNOG" id="COG1028">
    <property type="taxonomic scope" value="Bacteria"/>
</dbReference>
<dbReference type="PROSITE" id="PS00061">
    <property type="entry name" value="ADH_SHORT"/>
    <property type="match status" value="1"/>
</dbReference>
<evidence type="ECO:0000256" key="1">
    <source>
        <dbReference type="ARBA" id="ARBA00002607"/>
    </source>
</evidence>
<evidence type="ECO:0000256" key="8">
    <source>
        <dbReference type="ARBA" id="ARBA00023098"/>
    </source>
</evidence>
<dbReference type="PANTHER" id="PTHR42879:SF2">
    <property type="entry name" value="3-OXOACYL-[ACYL-CARRIER-PROTEIN] REDUCTASE FABG"/>
    <property type="match status" value="1"/>
</dbReference>
<dbReference type="Pfam" id="PF13561">
    <property type="entry name" value="adh_short_C2"/>
    <property type="match status" value="1"/>
</dbReference>
<dbReference type="KEGG" id="hna:Hneap_1924"/>
<evidence type="ECO:0000313" key="15">
    <source>
        <dbReference type="Proteomes" id="UP000009102"/>
    </source>
</evidence>
<evidence type="ECO:0000259" key="13">
    <source>
        <dbReference type="SMART" id="SM00822"/>
    </source>
</evidence>
<proteinExistence type="inferred from homology"/>
<gene>
    <name evidence="14" type="ordered locus">Hneap_1924</name>
</gene>